<proteinExistence type="predicted"/>
<feature type="region of interest" description="Disordered" evidence="1">
    <location>
        <begin position="138"/>
        <end position="171"/>
    </location>
</feature>
<reference evidence="2" key="1">
    <citation type="submission" date="2018-01" db="EMBL/GenBank/DDBJ databases">
        <authorList>
            <person name="Mao J.F."/>
        </authorList>
    </citation>
    <scope>NUCLEOTIDE SEQUENCE</scope>
    <source>
        <strain evidence="2">Huo1</strain>
        <tissue evidence="2">Leaf</tissue>
    </source>
</reference>
<feature type="compositionally biased region" description="Polar residues" evidence="1">
    <location>
        <begin position="138"/>
        <end position="147"/>
    </location>
</feature>
<accession>A0A8X8WS84</accession>
<organism evidence="2">
    <name type="scientific">Salvia splendens</name>
    <name type="common">Scarlet sage</name>
    <dbReference type="NCBI Taxonomy" id="180675"/>
    <lineage>
        <taxon>Eukaryota</taxon>
        <taxon>Viridiplantae</taxon>
        <taxon>Streptophyta</taxon>
        <taxon>Embryophyta</taxon>
        <taxon>Tracheophyta</taxon>
        <taxon>Spermatophyta</taxon>
        <taxon>Magnoliopsida</taxon>
        <taxon>eudicotyledons</taxon>
        <taxon>Gunneridae</taxon>
        <taxon>Pentapetalae</taxon>
        <taxon>asterids</taxon>
        <taxon>lamiids</taxon>
        <taxon>Lamiales</taxon>
        <taxon>Lamiaceae</taxon>
        <taxon>Nepetoideae</taxon>
        <taxon>Mentheae</taxon>
        <taxon>Salviinae</taxon>
        <taxon>Salvia</taxon>
        <taxon>Salvia subgen. Calosphace</taxon>
        <taxon>core Calosphace</taxon>
    </lineage>
</organism>
<sequence length="226" mass="24382">MTVSGHLAPIPEPHVGGGGRGVLACRSSSQCGLPSATSQQQCWLTRGSSCQDETETRLSCVAATLMPGCTLGLAITTSSRGTLVSLCLFDHQSSYARRERRPRDRDQQSSGMYPGYNYFERGNIDIFSGPVCKMNLTSDGSGSTSRSAPPEPTYPARNRLSPSSSGSPPYELTATRNYCPSSYGKRRFEACHLRVSSGRVSGHVVLRVFKIGLHSNCECGGFYLLL</sequence>
<reference evidence="2" key="2">
    <citation type="submission" date="2020-08" db="EMBL/GenBank/DDBJ databases">
        <title>Plant Genome Project.</title>
        <authorList>
            <person name="Zhang R.-G."/>
        </authorList>
    </citation>
    <scope>NUCLEOTIDE SEQUENCE</scope>
    <source>
        <strain evidence="2">Huo1</strain>
        <tissue evidence="2">Leaf</tissue>
    </source>
</reference>
<evidence type="ECO:0000313" key="2">
    <source>
        <dbReference type="EMBL" id="KAG6399144.1"/>
    </source>
</evidence>
<comment type="caution">
    <text evidence="2">The sequence shown here is derived from an EMBL/GenBank/DDBJ whole genome shotgun (WGS) entry which is preliminary data.</text>
</comment>
<dbReference type="AlphaFoldDB" id="A0A8X8WS84"/>
<keyword evidence="3" id="KW-1185">Reference proteome</keyword>
<dbReference type="Proteomes" id="UP000298416">
    <property type="component" value="Unassembled WGS sequence"/>
</dbReference>
<gene>
    <name evidence="2" type="ORF">SASPL_140619</name>
</gene>
<dbReference type="EMBL" id="PNBA02000015">
    <property type="protein sequence ID" value="KAG6399144.1"/>
    <property type="molecule type" value="Genomic_DNA"/>
</dbReference>
<evidence type="ECO:0000256" key="1">
    <source>
        <dbReference type="SAM" id="MobiDB-lite"/>
    </source>
</evidence>
<evidence type="ECO:0000313" key="3">
    <source>
        <dbReference type="Proteomes" id="UP000298416"/>
    </source>
</evidence>
<name>A0A8X8WS84_SALSN</name>
<protein>
    <submittedName>
        <fullName evidence="2">Uncharacterized protein</fullName>
    </submittedName>
</protein>